<sequence>MWLRVFGKGDMAVGLGSEEAKKKNGMRPVGCGSSTSFGLEVLRRARRLEVRDQEEINMRGWRLEIGRQRGKARKLRRI</sequence>
<protein>
    <submittedName>
        <fullName evidence="1">Uncharacterized protein</fullName>
    </submittedName>
</protein>
<dbReference type="Proteomes" id="UP000233837">
    <property type="component" value="Unassembled WGS sequence"/>
</dbReference>
<organism evidence="1 2">
    <name type="scientific">Dendrobium catenatum</name>
    <dbReference type="NCBI Taxonomy" id="906689"/>
    <lineage>
        <taxon>Eukaryota</taxon>
        <taxon>Viridiplantae</taxon>
        <taxon>Streptophyta</taxon>
        <taxon>Embryophyta</taxon>
        <taxon>Tracheophyta</taxon>
        <taxon>Spermatophyta</taxon>
        <taxon>Magnoliopsida</taxon>
        <taxon>Liliopsida</taxon>
        <taxon>Asparagales</taxon>
        <taxon>Orchidaceae</taxon>
        <taxon>Epidendroideae</taxon>
        <taxon>Malaxideae</taxon>
        <taxon>Dendrobiinae</taxon>
        <taxon>Dendrobium</taxon>
    </lineage>
</organism>
<accession>A0A2I0WQ79</accession>
<name>A0A2I0WQ79_9ASPA</name>
<evidence type="ECO:0000313" key="1">
    <source>
        <dbReference type="EMBL" id="PKU77808.1"/>
    </source>
</evidence>
<dbReference type="EMBL" id="KZ502486">
    <property type="protein sequence ID" value="PKU77808.1"/>
    <property type="molecule type" value="Genomic_DNA"/>
</dbReference>
<reference evidence="1 2" key="2">
    <citation type="journal article" date="2017" name="Nature">
        <title>The Apostasia genome and the evolution of orchids.</title>
        <authorList>
            <person name="Zhang G.Q."/>
            <person name="Liu K.W."/>
            <person name="Li Z."/>
            <person name="Lohaus R."/>
            <person name="Hsiao Y.Y."/>
            <person name="Niu S.C."/>
            <person name="Wang J.Y."/>
            <person name="Lin Y.C."/>
            <person name="Xu Q."/>
            <person name="Chen L.J."/>
            <person name="Yoshida K."/>
            <person name="Fujiwara S."/>
            <person name="Wang Z.W."/>
            <person name="Zhang Y.Q."/>
            <person name="Mitsuda N."/>
            <person name="Wang M."/>
            <person name="Liu G.H."/>
            <person name="Pecoraro L."/>
            <person name="Huang H.X."/>
            <person name="Xiao X.J."/>
            <person name="Lin M."/>
            <person name="Wu X.Y."/>
            <person name="Wu W.L."/>
            <person name="Chen Y.Y."/>
            <person name="Chang S.B."/>
            <person name="Sakamoto S."/>
            <person name="Ohme-Takagi M."/>
            <person name="Yagi M."/>
            <person name="Zeng S.J."/>
            <person name="Shen C.Y."/>
            <person name="Yeh C.M."/>
            <person name="Luo Y.B."/>
            <person name="Tsai W.C."/>
            <person name="Van de Peer Y."/>
            <person name="Liu Z.J."/>
        </authorList>
    </citation>
    <scope>NUCLEOTIDE SEQUENCE [LARGE SCALE GENOMIC DNA]</scope>
    <source>
        <tissue evidence="1">The whole plant</tissue>
    </source>
</reference>
<evidence type="ECO:0000313" key="2">
    <source>
        <dbReference type="Proteomes" id="UP000233837"/>
    </source>
</evidence>
<gene>
    <name evidence="1" type="ORF">MA16_Dca005640</name>
</gene>
<keyword evidence="2" id="KW-1185">Reference proteome</keyword>
<proteinExistence type="predicted"/>
<reference evidence="1 2" key="1">
    <citation type="journal article" date="2016" name="Sci. Rep.">
        <title>The Dendrobium catenatum Lindl. genome sequence provides insights into polysaccharide synthase, floral development and adaptive evolution.</title>
        <authorList>
            <person name="Zhang G.Q."/>
            <person name="Xu Q."/>
            <person name="Bian C."/>
            <person name="Tsai W.C."/>
            <person name="Yeh C.M."/>
            <person name="Liu K.W."/>
            <person name="Yoshida K."/>
            <person name="Zhang L.S."/>
            <person name="Chang S.B."/>
            <person name="Chen F."/>
            <person name="Shi Y."/>
            <person name="Su Y.Y."/>
            <person name="Zhang Y.Q."/>
            <person name="Chen L.J."/>
            <person name="Yin Y."/>
            <person name="Lin M."/>
            <person name="Huang H."/>
            <person name="Deng H."/>
            <person name="Wang Z.W."/>
            <person name="Zhu S.L."/>
            <person name="Zhao X."/>
            <person name="Deng C."/>
            <person name="Niu S.C."/>
            <person name="Huang J."/>
            <person name="Wang M."/>
            <person name="Liu G.H."/>
            <person name="Yang H.J."/>
            <person name="Xiao X.J."/>
            <person name="Hsiao Y.Y."/>
            <person name="Wu W.L."/>
            <person name="Chen Y.Y."/>
            <person name="Mitsuda N."/>
            <person name="Ohme-Takagi M."/>
            <person name="Luo Y.B."/>
            <person name="Van de Peer Y."/>
            <person name="Liu Z.J."/>
        </authorList>
    </citation>
    <scope>NUCLEOTIDE SEQUENCE [LARGE SCALE GENOMIC DNA]</scope>
    <source>
        <tissue evidence="1">The whole plant</tissue>
    </source>
</reference>
<dbReference type="AlphaFoldDB" id="A0A2I0WQ79"/>